<feature type="compositionally biased region" description="Acidic residues" evidence="1">
    <location>
        <begin position="122"/>
        <end position="143"/>
    </location>
</feature>
<feature type="region of interest" description="Disordered" evidence="1">
    <location>
        <begin position="111"/>
        <end position="165"/>
    </location>
</feature>
<organism evidence="2 3">
    <name type="scientific">Brassica napus</name>
    <name type="common">Rape</name>
    <dbReference type="NCBI Taxonomy" id="3708"/>
    <lineage>
        <taxon>Eukaryota</taxon>
        <taxon>Viridiplantae</taxon>
        <taxon>Streptophyta</taxon>
        <taxon>Embryophyta</taxon>
        <taxon>Tracheophyta</taxon>
        <taxon>Spermatophyta</taxon>
        <taxon>Magnoliopsida</taxon>
        <taxon>eudicotyledons</taxon>
        <taxon>Gunneridae</taxon>
        <taxon>Pentapetalae</taxon>
        <taxon>rosids</taxon>
        <taxon>malvids</taxon>
        <taxon>Brassicales</taxon>
        <taxon>Brassicaceae</taxon>
        <taxon>Brassiceae</taxon>
        <taxon>Brassica</taxon>
    </lineage>
</organism>
<keyword evidence="3" id="KW-1185">Reference proteome</keyword>
<evidence type="ECO:0000313" key="3">
    <source>
        <dbReference type="Proteomes" id="UP000824890"/>
    </source>
</evidence>
<feature type="region of interest" description="Disordered" evidence="1">
    <location>
        <begin position="30"/>
        <end position="52"/>
    </location>
</feature>
<evidence type="ECO:0000313" key="2">
    <source>
        <dbReference type="EMBL" id="KAH0929188.1"/>
    </source>
</evidence>
<dbReference type="EMBL" id="JAGKQM010000004">
    <property type="protein sequence ID" value="KAH0929188.1"/>
    <property type="molecule type" value="Genomic_DNA"/>
</dbReference>
<gene>
    <name evidence="2" type="ORF">HID58_014915</name>
</gene>
<protein>
    <submittedName>
        <fullName evidence="2">Uncharacterized protein</fullName>
    </submittedName>
</protein>
<reference evidence="2 3" key="1">
    <citation type="submission" date="2021-05" db="EMBL/GenBank/DDBJ databases">
        <title>Genome Assembly of Synthetic Allotetraploid Brassica napus Reveals Homoeologous Exchanges between Subgenomes.</title>
        <authorList>
            <person name="Davis J.T."/>
        </authorList>
    </citation>
    <scope>NUCLEOTIDE SEQUENCE [LARGE SCALE GENOMIC DNA]</scope>
    <source>
        <strain evidence="3">cv. Da-Ae</strain>
        <tissue evidence="2">Seedling</tissue>
    </source>
</reference>
<name>A0ABQ8DIN5_BRANA</name>
<feature type="compositionally biased region" description="Low complexity" evidence="1">
    <location>
        <begin position="30"/>
        <end position="51"/>
    </location>
</feature>
<accession>A0ABQ8DIN5</accession>
<sequence length="165" mass="18243">MRFDVGESKEGSGMANEAVFFSNLFSEWDCTPSPASSRSPPSPCTSATRPPHNISKMVSKRWLEEPYDVWHWPSEPMSLKRHKGKSPTTKALEYGQVKITTRFSALIDVDDKGNPVDKENISEEEAIVDSENEGTDTNEDEVNMEASVEEASSTGVEVNVEASVE</sequence>
<feature type="compositionally biased region" description="Basic and acidic residues" evidence="1">
    <location>
        <begin position="111"/>
        <end position="121"/>
    </location>
</feature>
<dbReference type="Proteomes" id="UP000824890">
    <property type="component" value="Unassembled WGS sequence"/>
</dbReference>
<comment type="caution">
    <text evidence="2">The sequence shown here is derived from an EMBL/GenBank/DDBJ whole genome shotgun (WGS) entry which is preliminary data.</text>
</comment>
<proteinExistence type="predicted"/>
<evidence type="ECO:0000256" key="1">
    <source>
        <dbReference type="SAM" id="MobiDB-lite"/>
    </source>
</evidence>